<dbReference type="AlphaFoldDB" id="A0A5M3WJY5"/>
<comment type="catalytic activity">
    <reaction evidence="7">
        <text>prephenate + H(+) = 3-phenylpyruvate + CO2 + H2O</text>
        <dbReference type="Rhea" id="RHEA:21648"/>
        <dbReference type="ChEBI" id="CHEBI:15377"/>
        <dbReference type="ChEBI" id="CHEBI:15378"/>
        <dbReference type="ChEBI" id="CHEBI:16526"/>
        <dbReference type="ChEBI" id="CHEBI:18005"/>
        <dbReference type="ChEBI" id="CHEBI:29934"/>
        <dbReference type="EC" id="4.2.1.51"/>
    </reaction>
</comment>
<dbReference type="GO" id="GO:0005737">
    <property type="term" value="C:cytoplasm"/>
    <property type="evidence" value="ECO:0007669"/>
    <property type="project" value="TreeGrafter"/>
</dbReference>
<dbReference type="GO" id="GO:0004664">
    <property type="term" value="F:prephenate dehydratase activity"/>
    <property type="evidence" value="ECO:0007669"/>
    <property type="project" value="UniProtKB-EC"/>
</dbReference>
<proteinExistence type="predicted"/>
<dbReference type="EMBL" id="BLAE01000004">
    <property type="protein sequence ID" value="GES06718.1"/>
    <property type="molecule type" value="Genomic_DNA"/>
</dbReference>
<evidence type="ECO:0000256" key="3">
    <source>
        <dbReference type="ARBA" id="ARBA00022605"/>
    </source>
</evidence>
<gene>
    <name evidence="9" type="primary">pheA</name>
    <name evidence="9" type="ORF">Amac_003130</name>
</gene>
<dbReference type="EC" id="4.2.1.51" evidence="2"/>
<dbReference type="RefSeq" id="WP_170322257.1">
    <property type="nucleotide sequence ID" value="NZ_BAAAHL010000029.1"/>
</dbReference>
<keyword evidence="6" id="KW-0456">Lyase</keyword>
<evidence type="ECO:0000256" key="1">
    <source>
        <dbReference type="ARBA" id="ARBA00004741"/>
    </source>
</evidence>
<dbReference type="PANTHER" id="PTHR21022:SF19">
    <property type="entry name" value="PREPHENATE DEHYDRATASE-RELATED"/>
    <property type="match status" value="1"/>
</dbReference>
<feature type="domain" description="Prephenate dehydratase" evidence="8">
    <location>
        <begin position="11"/>
        <end position="191"/>
    </location>
</feature>
<keyword evidence="4" id="KW-0057">Aromatic amino acid biosynthesis</keyword>
<keyword evidence="5" id="KW-0584">Phenylalanine biosynthesis</keyword>
<evidence type="ECO:0000313" key="10">
    <source>
        <dbReference type="Proteomes" id="UP000331127"/>
    </source>
</evidence>
<sequence length="274" mass="28769">MSGSEHQPARRVGTLGSELTFAGQATQALLEHRPGLGGPEYFPTMDDVVAAVLDGRIELGVLTSETSNTACTETAARILAGEKLFIGDEIVVPYHCALLAKPGTRLDDITHVGGHGSIRQCRRFLAERLPAATVEIHRQNSVAAAREVLEGDGSMALIGTEAVARALGLDILERDVDGGSVGGWWALSSALAVSPGADLLAVRVDGSAELDETLALLAPLGLAVRTITNAPTGEIFRYRYLLVLRTRDGEPLTGQAIDAFGSRLVGVFTTSTAS</sequence>
<protein>
    <recommendedName>
        <fullName evidence="2">prephenate dehydratase</fullName>
        <ecNumber evidence="2">4.2.1.51</ecNumber>
    </recommendedName>
</protein>
<keyword evidence="3" id="KW-0028">Amino-acid biosynthesis</keyword>
<dbReference type="Pfam" id="PF00800">
    <property type="entry name" value="PDT"/>
    <property type="match status" value="1"/>
</dbReference>
<evidence type="ECO:0000256" key="4">
    <source>
        <dbReference type="ARBA" id="ARBA00023141"/>
    </source>
</evidence>
<evidence type="ECO:0000259" key="8">
    <source>
        <dbReference type="PROSITE" id="PS51171"/>
    </source>
</evidence>
<dbReference type="PANTHER" id="PTHR21022">
    <property type="entry name" value="PREPHENATE DEHYDRATASE P PROTEIN"/>
    <property type="match status" value="1"/>
</dbReference>
<comment type="pathway">
    <text evidence="1">Amino-acid biosynthesis; L-phenylalanine biosynthesis; phenylpyruvate from prephenate: step 1/1.</text>
</comment>
<keyword evidence="10" id="KW-1185">Reference proteome</keyword>
<dbReference type="Proteomes" id="UP000331127">
    <property type="component" value="Unassembled WGS sequence"/>
</dbReference>
<organism evidence="9 10">
    <name type="scientific">Acrocarpospora macrocephala</name>
    <dbReference type="NCBI Taxonomy" id="150177"/>
    <lineage>
        <taxon>Bacteria</taxon>
        <taxon>Bacillati</taxon>
        <taxon>Actinomycetota</taxon>
        <taxon>Actinomycetes</taxon>
        <taxon>Streptosporangiales</taxon>
        <taxon>Streptosporangiaceae</taxon>
        <taxon>Acrocarpospora</taxon>
    </lineage>
</organism>
<accession>A0A5M3WJY5</accession>
<dbReference type="SUPFAM" id="SSF53850">
    <property type="entry name" value="Periplasmic binding protein-like II"/>
    <property type="match status" value="1"/>
</dbReference>
<name>A0A5M3WJY5_9ACTN</name>
<dbReference type="PROSITE" id="PS51171">
    <property type="entry name" value="PREPHENATE_DEHYDR_3"/>
    <property type="match status" value="1"/>
</dbReference>
<evidence type="ECO:0000313" key="9">
    <source>
        <dbReference type="EMBL" id="GES06718.1"/>
    </source>
</evidence>
<dbReference type="InterPro" id="IPR001086">
    <property type="entry name" value="Preph_deHydtase"/>
</dbReference>
<dbReference type="Gene3D" id="3.40.190.10">
    <property type="entry name" value="Periplasmic binding protein-like II"/>
    <property type="match status" value="2"/>
</dbReference>
<comment type="caution">
    <text evidence="9">The sequence shown here is derived from an EMBL/GenBank/DDBJ whole genome shotgun (WGS) entry which is preliminary data.</text>
</comment>
<reference evidence="9 10" key="1">
    <citation type="submission" date="2019-10" db="EMBL/GenBank/DDBJ databases">
        <title>Whole genome shotgun sequence of Acrocarpospora macrocephala NBRC 16266.</title>
        <authorList>
            <person name="Ichikawa N."/>
            <person name="Kimura A."/>
            <person name="Kitahashi Y."/>
            <person name="Komaki H."/>
            <person name="Oguchi A."/>
        </authorList>
    </citation>
    <scope>NUCLEOTIDE SEQUENCE [LARGE SCALE GENOMIC DNA]</scope>
    <source>
        <strain evidence="9 10">NBRC 16266</strain>
    </source>
</reference>
<evidence type="ECO:0000256" key="5">
    <source>
        <dbReference type="ARBA" id="ARBA00023222"/>
    </source>
</evidence>
<evidence type="ECO:0000256" key="7">
    <source>
        <dbReference type="ARBA" id="ARBA00047848"/>
    </source>
</evidence>
<dbReference type="GO" id="GO:0009094">
    <property type="term" value="P:L-phenylalanine biosynthetic process"/>
    <property type="evidence" value="ECO:0007669"/>
    <property type="project" value="UniProtKB-UniPathway"/>
</dbReference>
<evidence type="ECO:0000256" key="6">
    <source>
        <dbReference type="ARBA" id="ARBA00023239"/>
    </source>
</evidence>
<evidence type="ECO:0000256" key="2">
    <source>
        <dbReference type="ARBA" id="ARBA00013147"/>
    </source>
</evidence>
<dbReference type="UniPathway" id="UPA00121">
    <property type="reaction ID" value="UER00345"/>
</dbReference>